<dbReference type="InParanoid" id="A0A1V9XU18"/>
<accession>A0A1V9XU18</accession>
<organism evidence="1 2">
    <name type="scientific">Tropilaelaps mercedesae</name>
    <dbReference type="NCBI Taxonomy" id="418985"/>
    <lineage>
        <taxon>Eukaryota</taxon>
        <taxon>Metazoa</taxon>
        <taxon>Ecdysozoa</taxon>
        <taxon>Arthropoda</taxon>
        <taxon>Chelicerata</taxon>
        <taxon>Arachnida</taxon>
        <taxon>Acari</taxon>
        <taxon>Parasitiformes</taxon>
        <taxon>Mesostigmata</taxon>
        <taxon>Gamasina</taxon>
        <taxon>Dermanyssoidea</taxon>
        <taxon>Laelapidae</taxon>
        <taxon>Tropilaelaps</taxon>
    </lineage>
</organism>
<dbReference type="Proteomes" id="UP000192247">
    <property type="component" value="Unassembled WGS sequence"/>
</dbReference>
<proteinExistence type="predicted"/>
<name>A0A1V9XU18_9ACAR</name>
<evidence type="ECO:0000313" key="1">
    <source>
        <dbReference type="EMBL" id="OQR76994.1"/>
    </source>
</evidence>
<evidence type="ECO:0000313" key="2">
    <source>
        <dbReference type="Proteomes" id="UP000192247"/>
    </source>
</evidence>
<reference evidence="1 2" key="1">
    <citation type="journal article" date="2017" name="Gigascience">
        <title>Draft genome of the honey bee ectoparasitic mite, Tropilaelaps mercedesae, is shaped by the parasitic life history.</title>
        <authorList>
            <person name="Dong X."/>
            <person name="Armstrong S.D."/>
            <person name="Xia D."/>
            <person name="Makepeace B.L."/>
            <person name="Darby A.C."/>
            <person name="Kadowaki T."/>
        </authorList>
    </citation>
    <scope>NUCLEOTIDE SEQUENCE [LARGE SCALE GENOMIC DNA]</scope>
    <source>
        <strain evidence="1">Wuxi-XJTLU</strain>
    </source>
</reference>
<comment type="caution">
    <text evidence="1">The sequence shown here is derived from an EMBL/GenBank/DDBJ whole genome shotgun (WGS) entry which is preliminary data.</text>
</comment>
<dbReference type="AlphaFoldDB" id="A0A1V9XU18"/>
<protein>
    <submittedName>
        <fullName evidence="1">Uncharacterized protein</fullName>
    </submittedName>
</protein>
<sequence>MMRYVLVRLLRLLRCDYPIKKDISLIELLRIFICHIYFHYNRQSVFPKYDYNSLNPVSRGYIVPEQEKRLEYPIPHGALEF</sequence>
<feature type="non-terminal residue" evidence="1">
    <location>
        <position position="81"/>
    </location>
</feature>
<dbReference type="EMBL" id="MNPL01004075">
    <property type="protein sequence ID" value="OQR76994.1"/>
    <property type="molecule type" value="Genomic_DNA"/>
</dbReference>
<gene>
    <name evidence="1" type="ORF">BIW11_07413</name>
</gene>
<keyword evidence="2" id="KW-1185">Reference proteome</keyword>